<accession>A0A371EHQ0</accession>
<dbReference type="Proteomes" id="UP000257109">
    <property type="component" value="Unassembled WGS sequence"/>
</dbReference>
<sequence length="129" mass="14967">MEANASFTTMPPLVFDGEGARMTTHLEALYLWETVEEDYELKNHKERKTKKATAKTCVPNLVRESDMQSMKEKNHQRLLSTVNKVQLLGKDFQDERIMQKKKKLSMYLKKESKDQSNITLGKLVYALQA</sequence>
<name>A0A371EHQ0_MUCPR</name>
<proteinExistence type="predicted"/>
<gene>
    <name evidence="1" type="ORF">CR513_55758</name>
</gene>
<evidence type="ECO:0000313" key="1">
    <source>
        <dbReference type="EMBL" id="RDX65578.1"/>
    </source>
</evidence>
<dbReference type="EMBL" id="QJKJ01013829">
    <property type="protein sequence ID" value="RDX65578.1"/>
    <property type="molecule type" value="Genomic_DNA"/>
</dbReference>
<comment type="caution">
    <text evidence="1">The sequence shown here is derived from an EMBL/GenBank/DDBJ whole genome shotgun (WGS) entry which is preliminary data.</text>
</comment>
<dbReference type="STRING" id="157652.A0A371EHQ0"/>
<evidence type="ECO:0000313" key="2">
    <source>
        <dbReference type="Proteomes" id="UP000257109"/>
    </source>
</evidence>
<keyword evidence="2" id="KW-1185">Reference proteome</keyword>
<dbReference type="AlphaFoldDB" id="A0A371EHQ0"/>
<reference evidence="1" key="1">
    <citation type="submission" date="2018-05" db="EMBL/GenBank/DDBJ databases">
        <title>Draft genome of Mucuna pruriens seed.</title>
        <authorList>
            <person name="Nnadi N.E."/>
            <person name="Vos R."/>
            <person name="Hasami M.H."/>
            <person name="Devisetty U.K."/>
            <person name="Aguiy J.C."/>
        </authorList>
    </citation>
    <scope>NUCLEOTIDE SEQUENCE [LARGE SCALE GENOMIC DNA]</scope>
    <source>
        <strain evidence="1">JCA_2017</strain>
    </source>
</reference>
<organism evidence="1 2">
    <name type="scientific">Mucuna pruriens</name>
    <name type="common">Velvet bean</name>
    <name type="synonym">Dolichos pruriens</name>
    <dbReference type="NCBI Taxonomy" id="157652"/>
    <lineage>
        <taxon>Eukaryota</taxon>
        <taxon>Viridiplantae</taxon>
        <taxon>Streptophyta</taxon>
        <taxon>Embryophyta</taxon>
        <taxon>Tracheophyta</taxon>
        <taxon>Spermatophyta</taxon>
        <taxon>Magnoliopsida</taxon>
        <taxon>eudicotyledons</taxon>
        <taxon>Gunneridae</taxon>
        <taxon>Pentapetalae</taxon>
        <taxon>rosids</taxon>
        <taxon>fabids</taxon>
        <taxon>Fabales</taxon>
        <taxon>Fabaceae</taxon>
        <taxon>Papilionoideae</taxon>
        <taxon>50 kb inversion clade</taxon>
        <taxon>NPAAA clade</taxon>
        <taxon>indigoferoid/millettioid clade</taxon>
        <taxon>Phaseoleae</taxon>
        <taxon>Mucuna</taxon>
    </lineage>
</organism>
<feature type="non-terminal residue" evidence="1">
    <location>
        <position position="1"/>
    </location>
</feature>
<protein>
    <submittedName>
        <fullName evidence="1">Uncharacterized protein</fullName>
    </submittedName>
</protein>
<dbReference type="OrthoDB" id="1931687at2759"/>